<dbReference type="InterPro" id="IPR011990">
    <property type="entry name" value="TPR-like_helical_dom_sf"/>
</dbReference>
<accession>A0A250WV08</accession>
<proteinExistence type="predicted"/>
<dbReference type="SUPFAM" id="SSF48452">
    <property type="entry name" value="TPR-like"/>
    <property type="match status" value="1"/>
</dbReference>
<dbReference type="Proteomes" id="UP000232323">
    <property type="component" value="Unassembled WGS sequence"/>
</dbReference>
<sequence>MNFLHRRYTASTAQNQSLKKWRNVKVPCTVDPKAVSEVSTAVEKDSGFTKDVSFKLLQSVMAAAVSSQMLFSDVAHAHLVMQNMPESSEQGSNLAHSYSTAVSRFSCTPLSADERTQAFDVGTYHHKIFSSSPKAQQFFDQGMMLAFNFNREESLKSFEAALKEDPEAPMIRWGIAYALGPDLNKAAVEPASDPMDYPSFSNEERQKGLKQLEVAEIIASRQLLRSDLTMEQKKLLEHDQAYILALLPVFKSENTWGEQYRAAQSKYADDLLSIASQYQEDQDATPLAGEALFDLQPWDAWDPLTKAPVGRVLEILDLLEGSLERSPGHPLALHLLIHSTESLPAGRGVNSAGRGEAAGDMLATSKRSFAHLTHMASHVYYRVGRWHDGVEINKVSVDIDKRDAARCLQPYLPMHNLQTLLYGAGMGGYPIDAEAYAQEFKRFPEIFGPGYMADGRERAMLPLVWSRFGEWDKVLSLTPEEMDYSNDGMMMPRGAIPYNQAVYHYTRTLALASKAMSSSVRDEALMKVQTELDALRMVVRDVPPDPRTKPGPGLGMWTSGFNMAGRQLLQVAEGRVSMLNGDLGGAEKHLKQALEIEKEELYAEPSYFYQPARPCLGAVLLSSGRAPEAAEVYKQDLELLPENAWSSVGLKQALSKEAVQETATPSLSSGADQLFSSCPAYMS</sequence>
<gene>
    <name evidence="1" type="ORF">CEUSTIGMA_g2083.t1</name>
</gene>
<organism evidence="1 2">
    <name type="scientific">Chlamydomonas eustigma</name>
    <dbReference type="NCBI Taxonomy" id="1157962"/>
    <lineage>
        <taxon>Eukaryota</taxon>
        <taxon>Viridiplantae</taxon>
        <taxon>Chlorophyta</taxon>
        <taxon>core chlorophytes</taxon>
        <taxon>Chlorophyceae</taxon>
        <taxon>CS clade</taxon>
        <taxon>Chlamydomonadales</taxon>
        <taxon>Chlamydomonadaceae</taxon>
        <taxon>Chlamydomonas</taxon>
    </lineage>
</organism>
<dbReference type="Gene3D" id="1.25.40.10">
    <property type="entry name" value="Tetratricopeptide repeat domain"/>
    <property type="match status" value="1"/>
</dbReference>
<dbReference type="AlphaFoldDB" id="A0A250WV08"/>
<name>A0A250WV08_9CHLO</name>
<protein>
    <submittedName>
        <fullName evidence="1">Uncharacterized protein</fullName>
    </submittedName>
</protein>
<keyword evidence="2" id="KW-1185">Reference proteome</keyword>
<comment type="caution">
    <text evidence="1">The sequence shown here is derived from an EMBL/GenBank/DDBJ whole genome shotgun (WGS) entry which is preliminary data.</text>
</comment>
<dbReference type="PANTHER" id="PTHR45588">
    <property type="entry name" value="TPR DOMAIN-CONTAINING PROTEIN"/>
    <property type="match status" value="1"/>
</dbReference>
<dbReference type="EMBL" id="BEGY01000008">
    <property type="protein sequence ID" value="GAX74635.1"/>
    <property type="molecule type" value="Genomic_DNA"/>
</dbReference>
<evidence type="ECO:0000313" key="1">
    <source>
        <dbReference type="EMBL" id="GAX74635.1"/>
    </source>
</evidence>
<reference evidence="1 2" key="1">
    <citation type="submission" date="2017-08" db="EMBL/GenBank/DDBJ databases">
        <title>Acidophilic green algal genome provides insights into adaptation to an acidic environment.</title>
        <authorList>
            <person name="Hirooka S."/>
            <person name="Hirose Y."/>
            <person name="Kanesaki Y."/>
            <person name="Higuchi S."/>
            <person name="Fujiwara T."/>
            <person name="Onuma R."/>
            <person name="Era A."/>
            <person name="Ohbayashi R."/>
            <person name="Uzuka A."/>
            <person name="Nozaki H."/>
            <person name="Yoshikawa H."/>
            <person name="Miyagishima S.Y."/>
        </authorList>
    </citation>
    <scope>NUCLEOTIDE SEQUENCE [LARGE SCALE GENOMIC DNA]</scope>
    <source>
        <strain evidence="1 2">NIES-2499</strain>
    </source>
</reference>
<evidence type="ECO:0000313" key="2">
    <source>
        <dbReference type="Proteomes" id="UP000232323"/>
    </source>
</evidence>
<dbReference type="PANTHER" id="PTHR45588:SF1">
    <property type="entry name" value="WW DOMAIN-CONTAINING PROTEIN"/>
    <property type="match status" value="1"/>
</dbReference>
<dbReference type="OrthoDB" id="547110at2759"/>
<dbReference type="STRING" id="1157962.A0A250WV08"/>